<dbReference type="GO" id="GO:0015344">
    <property type="term" value="F:siderophore uptake transmembrane transporter activity"/>
    <property type="evidence" value="ECO:0007669"/>
    <property type="project" value="TreeGrafter"/>
</dbReference>
<proteinExistence type="inferred from homology"/>
<dbReference type="SUPFAM" id="SSF56935">
    <property type="entry name" value="Porins"/>
    <property type="match status" value="1"/>
</dbReference>
<comment type="similarity">
    <text evidence="8">Belongs to the TonB-dependent receptor family.</text>
</comment>
<gene>
    <name evidence="11" type="ORF">EH31_05435</name>
</gene>
<dbReference type="GO" id="GO:0044718">
    <property type="term" value="P:siderophore transmembrane transport"/>
    <property type="evidence" value="ECO:0007669"/>
    <property type="project" value="TreeGrafter"/>
</dbReference>
<dbReference type="CDD" id="cd01347">
    <property type="entry name" value="ligand_gated_channel"/>
    <property type="match status" value="1"/>
</dbReference>
<comment type="caution">
    <text evidence="11">The sequence shown here is derived from an EMBL/GenBank/DDBJ whole genome shotgun (WGS) entry which is preliminary data.</text>
</comment>
<evidence type="ECO:0000256" key="9">
    <source>
        <dbReference type="SAM" id="SignalP"/>
    </source>
</evidence>
<evidence type="ECO:0000313" key="12">
    <source>
        <dbReference type="Proteomes" id="UP000027647"/>
    </source>
</evidence>
<dbReference type="InterPro" id="IPR039426">
    <property type="entry name" value="TonB-dep_rcpt-like"/>
</dbReference>
<dbReference type="STRING" id="1044.EH31_05435"/>
<dbReference type="AlphaFoldDB" id="A0A074MBG7"/>
<dbReference type="eggNOG" id="COG4771">
    <property type="taxonomic scope" value="Bacteria"/>
</dbReference>
<dbReference type="Gene3D" id="2.40.170.20">
    <property type="entry name" value="TonB-dependent receptor, beta-barrel domain"/>
    <property type="match status" value="1"/>
</dbReference>
<keyword evidence="7 8" id="KW-0998">Cell outer membrane</keyword>
<dbReference type="InterPro" id="IPR037066">
    <property type="entry name" value="Plug_dom_sf"/>
</dbReference>
<evidence type="ECO:0000256" key="1">
    <source>
        <dbReference type="ARBA" id="ARBA00004571"/>
    </source>
</evidence>
<keyword evidence="12" id="KW-1185">Reference proteome</keyword>
<dbReference type="RefSeq" id="WP_034958487.1">
    <property type="nucleotide sequence ID" value="NZ_JMIW01000001.1"/>
</dbReference>
<feature type="signal peptide" evidence="9">
    <location>
        <begin position="1"/>
        <end position="26"/>
    </location>
</feature>
<keyword evidence="3 8" id="KW-1134">Transmembrane beta strand</keyword>
<dbReference type="Gene3D" id="2.170.130.10">
    <property type="entry name" value="TonB-dependent receptor, plug domain"/>
    <property type="match status" value="1"/>
</dbReference>
<evidence type="ECO:0000256" key="2">
    <source>
        <dbReference type="ARBA" id="ARBA00022448"/>
    </source>
</evidence>
<evidence type="ECO:0000256" key="5">
    <source>
        <dbReference type="ARBA" id="ARBA00022729"/>
    </source>
</evidence>
<comment type="subcellular location">
    <subcellularLocation>
        <location evidence="1 8">Cell outer membrane</location>
        <topology evidence="1 8">Multi-pass membrane protein</topology>
    </subcellularLocation>
</comment>
<feature type="chain" id="PRO_5001697125" description="TonB-dependent receptor plug domain-containing protein" evidence="9">
    <location>
        <begin position="27"/>
        <end position="692"/>
    </location>
</feature>
<dbReference type="OrthoDB" id="9760333at2"/>
<protein>
    <recommendedName>
        <fullName evidence="10">TonB-dependent receptor plug domain-containing protein</fullName>
    </recommendedName>
</protein>
<evidence type="ECO:0000313" key="11">
    <source>
        <dbReference type="EMBL" id="KEO92111.1"/>
    </source>
</evidence>
<dbReference type="PANTHER" id="PTHR30069">
    <property type="entry name" value="TONB-DEPENDENT OUTER MEMBRANE RECEPTOR"/>
    <property type="match status" value="1"/>
</dbReference>
<evidence type="ECO:0000256" key="6">
    <source>
        <dbReference type="ARBA" id="ARBA00023136"/>
    </source>
</evidence>
<evidence type="ECO:0000256" key="3">
    <source>
        <dbReference type="ARBA" id="ARBA00022452"/>
    </source>
</evidence>
<dbReference type="InterPro" id="IPR012910">
    <property type="entry name" value="Plug_dom"/>
</dbReference>
<evidence type="ECO:0000256" key="8">
    <source>
        <dbReference type="PROSITE-ProRule" id="PRU01360"/>
    </source>
</evidence>
<reference evidence="11 12" key="1">
    <citation type="submission" date="2014-04" db="EMBL/GenBank/DDBJ databases">
        <title>A comprehensive comparison of genomes of Erythrobacter spp. strains.</title>
        <authorList>
            <person name="Zheng Q."/>
        </authorList>
    </citation>
    <scope>NUCLEOTIDE SEQUENCE [LARGE SCALE GENOMIC DNA]</scope>
    <source>
        <strain evidence="11 12">DSM 6997</strain>
    </source>
</reference>
<dbReference type="InterPro" id="IPR036942">
    <property type="entry name" value="Beta-barrel_TonB_sf"/>
</dbReference>
<keyword evidence="2 8" id="KW-0813">Transport</keyword>
<keyword evidence="4 8" id="KW-0812">Transmembrane</keyword>
<dbReference type="Proteomes" id="UP000027647">
    <property type="component" value="Unassembled WGS sequence"/>
</dbReference>
<keyword evidence="5 9" id="KW-0732">Signal</keyword>
<feature type="domain" description="TonB-dependent receptor plug" evidence="10">
    <location>
        <begin position="65"/>
        <end position="174"/>
    </location>
</feature>
<evidence type="ECO:0000256" key="4">
    <source>
        <dbReference type="ARBA" id="ARBA00022692"/>
    </source>
</evidence>
<accession>A0A074MBG7</accession>
<dbReference type="PROSITE" id="PS52016">
    <property type="entry name" value="TONB_DEPENDENT_REC_3"/>
    <property type="match status" value="1"/>
</dbReference>
<organism evidence="11 12">
    <name type="scientific">Erythrobacter longus</name>
    <dbReference type="NCBI Taxonomy" id="1044"/>
    <lineage>
        <taxon>Bacteria</taxon>
        <taxon>Pseudomonadati</taxon>
        <taxon>Pseudomonadota</taxon>
        <taxon>Alphaproteobacteria</taxon>
        <taxon>Sphingomonadales</taxon>
        <taxon>Erythrobacteraceae</taxon>
        <taxon>Erythrobacter/Porphyrobacter group</taxon>
        <taxon>Erythrobacter</taxon>
    </lineage>
</organism>
<keyword evidence="6 8" id="KW-0472">Membrane</keyword>
<evidence type="ECO:0000259" key="10">
    <source>
        <dbReference type="Pfam" id="PF07715"/>
    </source>
</evidence>
<dbReference type="PANTHER" id="PTHR30069:SF29">
    <property type="entry name" value="HEMOGLOBIN AND HEMOGLOBIN-HAPTOGLOBIN-BINDING PROTEIN 1-RELATED"/>
    <property type="match status" value="1"/>
</dbReference>
<name>A0A074MBG7_ERYLO</name>
<dbReference type="GO" id="GO:0009279">
    <property type="term" value="C:cell outer membrane"/>
    <property type="evidence" value="ECO:0007669"/>
    <property type="project" value="UniProtKB-SubCell"/>
</dbReference>
<evidence type="ECO:0000256" key="7">
    <source>
        <dbReference type="ARBA" id="ARBA00023237"/>
    </source>
</evidence>
<sequence>MLSKHKSLWALGAALWVLSAPAQAQAQELDQITQEGGSNDPLLDIALEDLLVLESTSVAKKRQNVRDSAAAVYVISQEEIRNTPGGTIPDLLRRVPGLEVGEIANGATAVSIRGFNGRNSNSLLVMVDGRTIYVSTLSGVFWDQLNLPLQDIERIEVVRGPGATLWGANAVNGVINIITKHSGETLGARAHARLGNRNQEAALSYGARLGDNATLRAHGSYGRDEGLQSIDGEDLGTATNSGELGLRLDWEPTERDTYTLQADLSAGSGDSTTIRIDPFLVDPTPIEVVTQTKYTAANVLARWRRQQSDDLNWSVQAYYSHIHREELGFFDLQWSIADVDFGANWRPNETHDINFGINGRAIWDDFSTIEPNITFQREENTDLWISGYIQDDISLIQDTLRLTIGAKLERNNFTGFEFQPGVRIFYRPDENIGVWAAATRAVRTPSRFERDADLQFVAAPAFSRTNPSPLTLFPTLLGSQDLESENVTAFEGGFRADLAPKWNFDVAAYYNLYENLNQPTAISANPVFIPGVPFPVSIDADVQFQSRGVTDTWGVEAVLKGEIASWWQTQLSYSHFNFKKGIDPTTGTPFTGFLALKGSPKHQAAFTNNFQIGSSLALNTQLRYVDSLLGGQVPSYFAGDVQLRYEAPNGLDVSLIGENLFEDRRLEFLQDSYPAPASFNPRSVSLELRYRF</sequence>
<dbReference type="Pfam" id="PF07715">
    <property type="entry name" value="Plug"/>
    <property type="match status" value="1"/>
</dbReference>
<dbReference type="EMBL" id="JMIW01000001">
    <property type="protein sequence ID" value="KEO92111.1"/>
    <property type="molecule type" value="Genomic_DNA"/>
</dbReference>